<dbReference type="EMBL" id="QICN01000001">
    <property type="protein sequence ID" value="PXV71018.1"/>
    <property type="molecule type" value="Genomic_DNA"/>
</dbReference>
<evidence type="ECO:0000313" key="1">
    <source>
        <dbReference type="EMBL" id="PXV71018.1"/>
    </source>
</evidence>
<proteinExistence type="predicted"/>
<sequence length="236" mass="24828">MTVVIPARFRGPTQSGNGGYSCGLLAEALGGVAEVTLRAPPPLDTPLHRTIGDDGVARLVHDGQTIAEAKRTDGPWPAPPAVPDVETIAAAEHRYAGHRAHDYPECFACGPARAADDGLCIFSGPVADGVVAARWHVDASLAGADCRVTTPVLWAAIDCAGYWAAVEGLPERPRMLLGRMAARFTAPVAAGDTCIVLGWRERIDGRKHHAGTALFGMQGHCLGQSRQTWIALRGDG</sequence>
<dbReference type="CDD" id="cd03440">
    <property type="entry name" value="hot_dog"/>
    <property type="match status" value="1"/>
</dbReference>
<comment type="caution">
    <text evidence="1">The sequence shown here is derived from an EMBL/GenBank/DDBJ whole genome shotgun (WGS) entry which is preliminary data.</text>
</comment>
<keyword evidence="2" id="KW-1185">Reference proteome</keyword>
<dbReference type="AlphaFoldDB" id="A0A318EFH4"/>
<name>A0A318EFH4_9GAMM</name>
<dbReference type="SUPFAM" id="SSF54637">
    <property type="entry name" value="Thioesterase/thiol ester dehydrase-isomerase"/>
    <property type="match status" value="1"/>
</dbReference>
<gene>
    <name evidence="1" type="ORF">C8D93_10156</name>
</gene>
<protein>
    <recommendedName>
        <fullName evidence="3">Thioesterase superfamily protein</fullName>
    </recommendedName>
</protein>
<dbReference type="InterPro" id="IPR029069">
    <property type="entry name" value="HotDog_dom_sf"/>
</dbReference>
<accession>A0A318EFH4</accession>
<evidence type="ECO:0008006" key="3">
    <source>
        <dbReference type="Google" id="ProtNLM"/>
    </source>
</evidence>
<organism evidence="1 2">
    <name type="scientific">Sinimarinibacterium flocculans</name>
    <dbReference type="NCBI Taxonomy" id="985250"/>
    <lineage>
        <taxon>Bacteria</taxon>
        <taxon>Pseudomonadati</taxon>
        <taxon>Pseudomonadota</taxon>
        <taxon>Gammaproteobacteria</taxon>
        <taxon>Nevskiales</taxon>
        <taxon>Nevskiaceae</taxon>
        <taxon>Sinimarinibacterium</taxon>
    </lineage>
</organism>
<dbReference type="Proteomes" id="UP000248330">
    <property type="component" value="Unassembled WGS sequence"/>
</dbReference>
<dbReference type="Gene3D" id="3.10.129.10">
    <property type="entry name" value="Hotdog Thioesterase"/>
    <property type="match status" value="1"/>
</dbReference>
<evidence type="ECO:0000313" key="2">
    <source>
        <dbReference type="Proteomes" id="UP000248330"/>
    </source>
</evidence>
<reference evidence="1 2" key="1">
    <citation type="submission" date="2018-04" db="EMBL/GenBank/DDBJ databases">
        <title>Genomic Encyclopedia of Type Strains, Phase IV (KMG-IV): sequencing the most valuable type-strain genomes for metagenomic binning, comparative biology and taxonomic classification.</title>
        <authorList>
            <person name="Goeker M."/>
        </authorList>
    </citation>
    <scope>NUCLEOTIDE SEQUENCE [LARGE SCALE GENOMIC DNA]</scope>
    <source>
        <strain evidence="1 2">DSM 104150</strain>
    </source>
</reference>